<sequence length="384" mass="42163">MKPFPSTATNSDPLSPGSEGVRVRGYTALTTETRSRLPESSPPSPRPSPPQSRGRGRRSARVAIVCGIAVFVLAQATFNAAVRNGWLPLNDPVFEEKFAMLERHRDFFAGHSPQPRVLLLGSSRSHLGFDARQFGETTHTLAFNFGTPGGGPLTNALYLRRLLAAGVRPDCVLLELHPALMAGELEGHWLGGYRLRPGEPDRLAAFGHDAGGVPHLGWQGWLTAAYAYRLPALNRYAVRWLPCPFGLTLGIDNDAYGFVEGVELPPNEQPTALRRTLIQYAEPLGHDTLNESAERALRDTIAMCRERGIAVTAFITAEATPLRAAYRPDANRAFEEFVNTLGVPVVRSRECVPDEMFSDGHHMMRPGATLFTNELAKAYEATRR</sequence>
<name>A0A5C1A2D1_9BACT</name>
<proteinExistence type="predicted"/>
<keyword evidence="4" id="KW-1185">Reference proteome</keyword>
<feature type="compositionally biased region" description="Pro residues" evidence="1">
    <location>
        <begin position="40"/>
        <end position="50"/>
    </location>
</feature>
<dbReference type="Proteomes" id="UP000324974">
    <property type="component" value="Chromosome"/>
</dbReference>
<reference evidence="4" key="1">
    <citation type="submission" date="2019-08" db="EMBL/GenBank/DDBJ databases">
        <title>Limnoglobus roseus gen. nov., sp. nov., a novel freshwater planctomycete with a giant genome from the family Gemmataceae.</title>
        <authorList>
            <person name="Kulichevskaya I.S."/>
            <person name="Naumoff D.G."/>
            <person name="Miroshnikov K."/>
            <person name="Ivanova A."/>
            <person name="Philippov D.A."/>
            <person name="Hakobyan A."/>
            <person name="Rijpstra I.C."/>
            <person name="Sinninghe Damste J.S."/>
            <person name="Liesack W."/>
            <person name="Dedysh S.N."/>
        </authorList>
    </citation>
    <scope>NUCLEOTIDE SEQUENCE [LARGE SCALE GENOMIC DNA]</scope>
    <source>
        <strain evidence="4">PX52</strain>
    </source>
</reference>
<dbReference type="EMBL" id="CP042425">
    <property type="protein sequence ID" value="QEL13301.1"/>
    <property type="molecule type" value="Genomic_DNA"/>
</dbReference>
<feature type="compositionally biased region" description="Polar residues" evidence="1">
    <location>
        <begin position="1"/>
        <end position="13"/>
    </location>
</feature>
<evidence type="ECO:0000313" key="3">
    <source>
        <dbReference type="EMBL" id="QEL13301.1"/>
    </source>
</evidence>
<keyword evidence="2" id="KW-0812">Transmembrane</keyword>
<evidence type="ECO:0000256" key="1">
    <source>
        <dbReference type="SAM" id="MobiDB-lite"/>
    </source>
</evidence>
<keyword evidence="2" id="KW-1133">Transmembrane helix</keyword>
<dbReference type="AlphaFoldDB" id="A0A5C1A2D1"/>
<organism evidence="3 4">
    <name type="scientific">Limnoglobus roseus</name>
    <dbReference type="NCBI Taxonomy" id="2598579"/>
    <lineage>
        <taxon>Bacteria</taxon>
        <taxon>Pseudomonadati</taxon>
        <taxon>Planctomycetota</taxon>
        <taxon>Planctomycetia</taxon>
        <taxon>Gemmatales</taxon>
        <taxon>Gemmataceae</taxon>
        <taxon>Limnoglobus</taxon>
    </lineage>
</organism>
<evidence type="ECO:0000256" key="2">
    <source>
        <dbReference type="SAM" id="Phobius"/>
    </source>
</evidence>
<keyword evidence="2" id="KW-0472">Membrane</keyword>
<evidence type="ECO:0000313" key="4">
    <source>
        <dbReference type="Proteomes" id="UP000324974"/>
    </source>
</evidence>
<feature type="region of interest" description="Disordered" evidence="1">
    <location>
        <begin position="1"/>
        <end position="58"/>
    </location>
</feature>
<feature type="transmembrane region" description="Helical" evidence="2">
    <location>
        <begin position="62"/>
        <end position="82"/>
    </location>
</feature>
<protein>
    <submittedName>
        <fullName evidence="3">Uncharacterized protein</fullName>
    </submittedName>
</protein>
<gene>
    <name evidence="3" type="ORF">PX52LOC_00155</name>
</gene>
<dbReference type="KEGG" id="lrs:PX52LOC_00155"/>
<accession>A0A5C1A2D1</accession>